<dbReference type="EMBL" id="BAAAZP010000205">
    <property type="protein sequence ID" value="GAA3710168.1"/>
    <property type="molecule type" value="Genomic_DNA"/>
</dbReference>
<dbReference type="Pfam" id="PF19564">
    <property type="entry name" value="DUF6086"/>
    <property type="match status" value="1"/>
</dbReference>
<comment type="caution">
    <text evidence="1">The sequence shown here is derived from an EMBL/GenBank/DDBJ whole genome shotgun (WGS) entry which is preliminary data.</text>
</comment>
<keyword evidence="2" id="KW-1185">Reference proteome</keyword>
<protein>
    <submittedName>
        <fullName evidence="1">Uncharacterized protein</fullName>
    </submittedName>
</protein>
<sequence length="119" mass="13250">MSYIFEVADETIWSPARRVGQLYVGYIESIARTLKLPTGLTAVANDYFEINLAQFKSLIDTAANEYVTSSHTIFYQLLEPVLPVSIALILRADPTWQVANPGAQDLVNAAYPLSRDMPQ</sequence>
<dbReference type="Proteomes" id="UP001500902">
    <property type="component" value="Unassembled WGS sequence"/>
</dbReference>
<proteinExistence type="predicted"/>
<dbReference type="InterPro" id="IPR045732">
    <property type="entry name" value="DUF6086"/>
</dbReference>
<dbReference type="RefSeq" id="WP_425568763.1">
    <property type="nucleotide sequence ID" value="NZ_BAAAZP010000205.1"/>
</dbReference>
<name>A0ABP7DVJ3_9ACTN</name>
<evidence type="ECO:0000313" key="1">
    <source>
        <dbReference type="EMBL" id="GAA3710168.1"/>
    </source>
</evidence>
<evidence type="ECO:0000313" key="2">
    <source>
        <dbReference type="Proteomes" id="UP001500902"/>
    </source>
</evidence>
<organism evidence="1 2">
    <name type="scientific">Nonomuraea antimicrobica</name>
    <dbReference type="NCBI Taxonomy" id="561173"/>
    <lineage>
        <taxon>Bacteria</taxon>
        <taxon>Bacillati</taxon>
        <taxon>Actinomycetota</taxon>
        <taxon>Actinomycetes</taxon>
        <taxon>Streptosporangiales</taxon>
        <taxon>Streptosporangiaceae</taxon>
        <taxon>Nonomuraea</taxon>
    </lineage>
</organism>
<reference evidence="2" key="1">
    <citation type="journal article" date="2019" name="Int. J. Syst. Evol. Microbiol.">
        <title>The Global Catalogue of Microorganisms (GCM) 10K type strain sequencing project: providing services to taxonomists for standard genome sequencing and annotation.</title>
        <authorList>
            <consortium name="The Broad Institute Genomics Platform"/>
            <consortium name="The Broad Institute Genome Sequencing Center for Infectious Disease"/>
            <person name="Wu L."/>
            <person name="Ma J."/>
        </authorList>
    </citation>
    <scope>NUCLEOTIDE SEQUENCE [LARGE SCALE GENOMIC DNA]</scope>
    <source>
        <strain evidence="2">JCM 16904</strain>
    </source>
</reference>
<accession>A0ABP7DVJ3</accession>
<gene>
    <name evidence="1" type="ORF">GCM10022224_089590</name>
</gene>